<protein>
    <submittedName>
        <fullName evidence="2">Uncharacterized protein</fullName>
    </submittedName>
</protein>
<dbReference type="AlphaFoldDB" id="A0ABD3XTS2"/>
<keyword evidence="1" id="KW-0378">Hydrolase</keyword>
<keyword evidence="3" id="KW-1185">Reference proteome</keyword>
<organism evidence="2 3">
    <name type="scientific">Sinanodonta woodiana</name>
    <name type="common">Chinese pond mussel</name>
    <name type="synonym">Anodonta woodiana</name>
    <dbReference type="NCBI Taxonomy" id="1069815"/>
    <lineage>
        <taxon>Eukaryota</taxon>
        <taxon>Metazoa</taxon>
        <taxon>Spiralia</taxon>
        <taxon>Lophotrochozoa</taxon>
        <taxon>Mollusca</taxon>
        <taxon>Bivalvia</taxon>
        <taxon>Autobranchia</taxon>
        <taxon>Heteroconchia</taxon>
        <taxon>Palaeoheterodonta</taxon>
        <taxon>Unionida</taxon>
        <taxon>Unionoidea</taxon>
        <taxon>Unionidae</taxon>
        <taxon>Unioninae</taxon>
        <taxon>Sinanodonta</taxon>
    </lineage>
</organism>
<evidence type="ECO:0000313" key="2">
    <source>
        <dbReference type="EMBL" id="KAL3889614.1"/>
    </source>
</evidence>
<evidence type="ECO:0000313" key="3">
    <source>
        <dbReference type="Proteomes" id="UP001634394"/>
    </source>
</evidence>
<reference evidence="2 3" key="1">
    <citation type="submission" date="2024-11" db="EMBL/GenBank/DDBJ databases">
        <title>Chromosome-level genome assembly of the freshwater bivalve Anodonta woodiana.</title>
        <authorList>
            <person name="Chen X."/>
        </authorList>
    </citation>
    <scope>NUCLEOTIDE SEQUENCE [LARGE SCALE GENOMIC DNA]</scope>
    <source>
        <strain evidence="2">MN2024</strain>
        <tissue evidence="2">Gills</tissue>
    </source>
</reference>
<accession>A0ABD3XTS2</accession>
<dbReference type="Proteomes" id="UP001634394">
    <property type="component" value="Unassembled WGS sequence"/>
</dbReference>
<sequence>MLNFQDTIGAANATSSFVRTACDILGPRGDENGVRAEWIAFCSQRIIKSMVTSYHNNRFNNYFEGAAALIHHKSDIVSFLKNGNLGHSNLKLESVDVDAHDPCTGCCFNIS</sequence>
<gene>
    <name evidence="2" type="ORF">ACJMK2_001950</name>
</gene>
<dbReference type="InterPro" id="IPR022894">
    <property type="entry name" value="Oligoribonuclease"/>
</dbReference>
<dbReference type="GO" id="GO:0004518">
    <property type="term" value="F:nuclease activity"/>
    <property type="evidence" value="ECO:0007669"/>
    <property type="project" value="UniProtKB-KW"/>
</dbReference>
<dbReference type="PANTHER" id="PTHR11046">
    <property type="entry name" value="OLIGORIBONUCLEASE, MITOCHONDRIAL"/>
    <property type="match status" value="1"/>
</dbReference>
<evidence type="ECO:0000256" key="1">
    <source>
        <dbReference type="ARBA" id="ARBA00022722"/>
    </source>
</evidence>
<comment type="caution">
    <text evidence="2">The sequence shown here is derived from an EMBL/GenBank/DDBJ whole genome shotgun (WGS) entry which is preliminary data.</text>
</comment>
<dbReference type="PANTHER" id="PTHR11046:SF15">
    <property type="entry name" value="RIBOFLAVIN TRANSPORTER 1 ISOFORM X1"/>
    <property type="match status" value="1"/>
</dbReference>
<name>A0ABD3XTS2_SINWO</name>
<dbReference type="EMBL" id="JBJQND010000001">
    <property type="protein sequence ID" value="KAL3889614.1"/>
    <property type="molecule type" value="Genomic_DNA"/>
</dbReference>
<proteinExistence type="predicted"/>
<keyword evidence="1" id="KW-0540">Nuclease</keyword>